<sequence length="449" mass="50010">MSSASLASRIIYRSLYFFLNLILVLLLLLIPADVIRKSIIHSEFYNILVITLCYLVTILIVAFIYATRLYINRSVLSSIPKTWVPVEKGDVNKHVRKIIVAGLSRSAAIAYAARPRVPLVFSEQNSECGDEGVKSTQLQDEEKSQRIFKLKKTATVEDEMGISLPPHKPVWGEIEHPGWASPTSPDLPNLQYESVVMELPNLIEAKALTLAPSYRELQNDQPTLDLDAASLLQRPESMGLRDYLTHLAELHVLETTQIVPDFITKYEFARFSNQPISNTCFRDLMHLFAEVLRSMHPLDPAVLDTLDEDSSYIEAPSDSDFDNDVPPGANPSTPRTRPRQGGRRSPDSNISQSTSSTTAISRSHRPSLPARNSSANTGLQYRTAPTTPKSRQTALSRSSSANTFAQTRHPYPISQSSSSSLRSDASVIRLSEREDSTDLPYVLALTNTR</sequence>
<evidence type="ECO:0000256" key="6">
    <source>
        <dbReference type="ARBA" id="ARBA00023136"/>
    </source>
</evidence>
<gene>
    <name evidence="7" type="primary">DLT1</name>
    <name evidence="9" type="ORF">QBC33DRAFT_521004</name>
</gene>
<dbReference type="AlphaFoldDB" id="A0AAJ0FTP5"/>
<evidence type="ECO:0000256" key="5">
    <source>
        <dbReference type="ARBA" id="ARBA00022989"/>
    </source>
</evidence>
<comment type="subcellular location">
    <subcellularLocation>
        <location evidence="7">Membrane</location>
        <topology evidence="7">Multi-pass membrane protein</topology>
    </subcellularLocation>
</comment>
<evidence type="ECO:0000256" key="3">
    <source>
        <dbReference type="ARBA" id="ARBA00021353"/>
    </source>
</evidence>
<reference evidence="9" key="1">
    <citation type="submission" date="2023-06" db="EMBL/GenBank/DDBJ databases">
        <title>Genome-scale phylogeny and comparative genomics of the fungal order Sordariales.</title>
        <authorList>
            <consortium name="Lawrence Berkeley National Laboratory"/>
            <person name="Hensen N."/>
            <person name="Bonometti L."/>
            <person name="Westerberg I."/>
            <person name="Brannstrom I.O."/>
            <person name="Guillou S."/>
            <person name="Cros-Aarteil S."/>
            <person name="Calhoun S."/>
            <person name="Haridas S."/>
            <person name="Kuo A."/>
            <person name="Mondo S."/>
            <person name="Pangilinan J."/>
            <person name="Riley R."/>
            <person name="Labutti K."/>
            <person name="Andreopoulos B."/>
            <person name="Lipzen A."/>
            <person name="Chen C."/>
            <person name="Yanf M."/>
            <person name="Daum C."/>
            <person name="Ng V."/>
            <person name="Clum A."/>
            <person name="Steindorff A."/>
            <person name="Ohm R."/>
            <person name="Martin F."/>
            <person name="Silar P."/>
            <person name="Natvig D."/>
            <person name="Lalanne C."/>
            <person name="Gautier V."/>
            <person name="Ament-Velasquez S.L."/>
            <person name="Kruys A."/>
            <person name="Hutchinson M.I."/>
            <person name="Powell A.J."/>
            <person name="Barry K."/>
            <person name="Miller A.N."/>
            <person name="Grigoriev I.V."/>
            <person name="Debuchy R."/>
            <person name="Gladieux P."/>
            <person name="Thoren M.H."/>
            <person name="Johannesson H."/>
        </authorList>
    </citation>
    <scope>NUCLEOTIDE SEQUENCE</scope>
    <source>
        <strain evidence="9">8032-3</strain>
    </source>
</reference>
<comment type="function">
    <text evidence="1 7">Required for growth under high-pressure and low-temperature conditions.</text>
</comment>
<feature type="compositionally biased region" description="Low complexity" evidence="8">
    <location>
        <begin position="414"/>
        <end position="423"/>
    </location>
</feature>
<keyword evidence="5 7" id="KW-1133">Transmembrane helix</keyword>
<feature type="transmembrane region" description="Helical" evidence="7">
    <location>
        <begin position="44"/>
        <end position="66"/>
    </location>
</feature>
<evidence type="ECO:0000256" key="4">
    <source>
        <dbReference type="ARBA" id="ARBA00022692"/>
    </source>
</evidence>
<dbReference type="EMBL" id="MU838997">
    <property type="protein sequence ID" value="KAK1772365.1"/>
    <property type="molecule type" value="Genomic_DNA"/>
</dbReference>
<feature type="transmembrane region" description="Helical" evidence="7">
    <location>
        <begin position="15"/>
        <end position="32"/>
    </location>
</feature>
<feature type="compositionally biased region" description="Low complexity" evidence="8">
    <location>
        <begin position="347"/>
        <end position="361"/>
    </location>
</feature>
<keyword evidence="4 7" id="KW-0812">Transmembrane</keyword>
<protein>
    <recommendedName>
        <fullName evidence="3 7">Defect at low temperature protein 1</fullName>
    </recommendedName>
</protein>
<dbReference type="Proteomes" id="UP001244011">
    <property type="component" value="Unassembled WGS sequence"/>
</dbReference>
<name>A0AAJ0FTP5_9PEZI</name>
<evidence type="ECO:0000256" key="8">
    <source>
        <dbReference type="SAM" id="MobiDB-lite"/>
    </source>
</evidence>
<dbReference type="PANTHER" id="PTHR40021:SF1">
    <property type="entry name" value="DEFECT AT LOW TEMPERATURE PROTEIN 1"/>
    <property type="match status" value="1"/>
</dbReference>
<evidence type="ECO:0000313" key="9">
    <source>
        <dbReference type="EMBL" id="KAK1772365.1"/>
    </source>
</evidence>
<evidence type="ECO:0000256" key="1">
    <source>
        <dbReference type="ARBA" id="ARBA00002489"/>
    </source>
</evidence>
<evidence type="ECO:0000256" key="2">
    <source>
        <dbReference type="ARBA" id="ARBA00005550"/>
    </source>
</evidence>
<feature type="region of interest" description="Disordered" evidence="8">
    <location>
        <begin position="312"/>
        <end position="423"/>
    </location>
</feature>
<organism evidence="9 10">
    <name type="scientific">Phialemonium atrogriseum</name>
    <dbReference type="NCBI Taxonomy" id="1093897"/>
    <lineage>
        <taxon>Eukaryota</taxon>
        <taxon>Fungi</taxon>
        <taxon>Dikarya</taxon>
        <taxon>Ascomycota</taxon>
        <taxon>Pezizomycotina</taxon>
        <taxon>Sordariomycetes</taxon>
        <taxon>Sordariomycetidae</taxon>
        <taxon>Cephalothecales</taxon>
        <taxon>Cephalothecaceae</taxon>
        <taxon>Phialemonium</taxon>
    </lineage>
</organism>
<feature type="compositionally biased region" description="Polar residues" evidence="8">
    <location>
        <begin position="370"/>
        <end position="406"/>
    </location>
</feature>
<accession>A0AAJ0FTP5</accession>
<dbReference type="PANTHER" id="PTHR40021">
    <property type="entry name" value="DEFECT AT LOW TEMPERATURE PROTEIN 1"/>
    <property type="match status" value="1"/>
</dbReference>
<comment type="similarity">
    <text evidence="2 7">Belongs to the DLT1 family.</text>
</comment>
<dbReference type="GO" id="GO:0016020">
    <property type="term" value="C:membrane"/>
    <property type="evidence" value="ECO:0007669"/>
    <property type="project" value="UniProtKB-SubCell"/>
</dbReference>
<keyword evidence="6 7" id="KW-0472">Membrane</keyword>
<feature type="compositionally biased region" description="Acidic residues" evidence="8">
    <location>
        <begin position="312"/>
        <end position="323"/>
    </location>
</feature>
<keyword evidence="10" id="KW-1185">Reference proteome</keyword>
<comment type="caution">
    <text evidence="9">The sequence shown here is derived from an EMBL/GenBank/DDBJ whole genome shotgun (WGS) entry which is preliminary data.</text>
</comment>
<evidence type="ECO:0000313" key="10">
    <source>
        <dbReference type="Proteomes" id="UP001244011"/>
    </source>
</evidence>
<evidence type="ECO:0000256" key="7">
    <source>
        <dbReference type="RuleBase" id="RU367100"/>
    </source>
</evidence>
<dbReference type="InterPro" id="IPR038869">
    <property type="entry name" value="DLT1"/>
</dbReference>
<proteinExistence type="inferred from homology"/>